<comment type="caution">
    <text evidence="6">The sequence shown here is derived from an EMBL/GenBank/DDBJ whole genome shotgun (WGS) entry which is preliminary data.</text>
</comment>
<dbReference type="InterPro" id="IPR009760">
    <property type="entry name" value="DUF1328"/>
</dbReference>
<keyword evidence="4 5" id="KW-0472">Membrane</keyword>
<dbReference type="RefSeq" id="WP_311692384.1">
    <property type="nucleotide sequence ID" value="NZ_JAVRHL010000003.1"/>
</dbReference>
<feature type="transmembrane region" description="Helical" evidence="5">
    <location>
        <begin position="33"/>
        <end position="52"/>
    </location>
</feature>
<evidence type="ECO:0000313" key="7">
    <source>
        <dbReference type="Proteomes" id="UP001265259"/>
    </source>
</evidence>
<gene>
    <name evidence="6" type="ORF">RM543_13185</name>
</gene>
<keyword evidence="7" id="KW-1185">Reference proteome</keyword>
<keyword evidence="1" id="KW-1003">Cell membrane</keyword>
<keyword evidence="2 5" id="KW-0812">Transmembrane</keyword>
<evidence type="ECO:0000313" key="6">
    <source>
        <dbReference type="EMBL" id="MDT0683643.1"/>
    </source>
</evidence>
<dbReference type="Pfam" id="PF07043">
    <property type="entry name" value="DUF1328"/>
    <property type="match status" value="1"/>
</dbReference>
<dbReference type="EMBL" id="JAVRHL010000003">
    <property type="protein sequence ID" value="MDT0683643.1"/>
    <property type="molecule type" value="Genomic_DNA"/>
</dbReference>
<evidence type="ECO:0000256" key="3">
    <source>
        <dbReference type="ARBA" id="ARBA00022989"/>
    </source>
</evidence>
<dbReference type="Proteomes" id="UP001265259">
    <property type="component" value="Unassembled WGS sequence"/>
</dbReference>
<accession>A0ABU3DIV1</accession>
<sequence length="54" mass="5760">MRFWALVFLCLAVICAIFGYSGASGEATEGIARILSTVFALLCVLTLAAQMMSK</sequence>
<evidence type="ECO:0000256" key="5">
    <source>
        <dbReference type="SAM" id="Phobius"/>
    </source>
</evidence>
<proteinExistence type="predicted"/>
<keyword evidence="3 5" id="KW-1133">Transmembrane helix</keyword>
<name>A0ABU3DIV1_9RHOB</name>
<reference evidence="6 7" key="1">
    <citation type="submission" date="2023-09" db="EMBL/GenBank/DDBJ databases">
        <authorList>
            <person name="Rey-Velasco X."/>
        </authorList>
    </citation>
    <scope>NUCLEOTIDE SEQUENCE [LARGE SCALE GENOMIC DNA]</scope>
    <source>
        <strain evidence="6 7">F158</strain>
    </source>
</reference>
<evidence type="ECO:0000256" key="2">
    <source>
        <dbReference type="ARBA" id="ARBA00022692"/>
    </source>
</evidence>
<organism evidence="6 7">
    <name type="scientific">Tropicimonas omnivorans</name>
    <dbReference type="NCBI Taxonomy" id="3075590"/>
    <lineage>
        <taxon>Bacteria</taxon>
        <taxon>Pseudomonadati</taxon>
        <taxon>Pseudomonadota</taxon>
        <taxon>Alphaproteobacteria</taxon>
        <taxon>Rhodobacterales</taxon>
        <taxon>Roseobacteraceae</taxon>
        <taxon>Tropicimonas</taxon>
    </lineage>
</organism>
<evidence type="ECO:0000256" key="1">
    <source>
        <dbReference type="ARBA" id="ARBA00022475"/>
    </source>
</evidence>
<evidence type="ECO:0000256" key="4">
    <source>
        <dbReference type="ARBA" id="ARBA00023136"/>
    </source>
</evidence>
<dbReference type="PIRSF" id="PIRSF036466">
    <property type="entry name" value="UCP036466"/>
    <property type="match status" value="1"/>
</dbReference>
<protein>
    <submittedName>
        <fullName evidence="6">DUF1328 family protein</fullName>
    </submittedName>
</protein>